<keyword evidence="1 4" id="KW-0732">Signal</keyword>
<dbReference type="InterPro" id="IPR009003">
    <property type="entry name" value="Peptidase_S1_PA"/>
</dbReference>
<dbReference type="InterPro" id="IPR028994">
    <property type="entry name" value="Integrin_alpha_N"/>
</dbReference>
<evidence type="ECO:0000256" key="2">
    <source>
        <dbReference type="ARBA" id="ARBA00022737"/>
    </source>
</evidence>
<sequence length="727" mass="71781">MRTNPTRRTAFAALVTAAAIGAPALPAHAVTGPAETDNTRGFTARLDIGNGTKACSAALIDPEWLITAASCFAENPAASLTLPAGKPALKTIATIGRTDLTTTGGHVRDVVELVPHADRDLVLARLARPVPNVAPVALSATAPAAGEELRVAGYGRTKDEWAPLKLHTGTFTVNTVEATQVGITGKDGAAVCAGDSGGPALREAGGKVELVAVNSRSAHGGCFGIDAAVTNTAAIDTRVDDVRAWVTAKTSAPRITDFNCDGAEDIAVGDPKATVGGDANAGLVRVLYGGGKGTAEFTQDLDSVPDSAEAGDLFGERLAVFDRNEDGCTDLVVGAPSEDIGTAADAGTVTVLHGAPGGLTKGQAALALEQGTGTGAVKSAASEAGDRMGHALAAGHTADGEPYLLIGVPGEDTGSNADAGNTFYLRGSVNVALGQDSPGVPGVAEKGDRFGTSVSGSPHHIAISSPQEAIGTNTASGSVTVFKHQLSSDAIPAPIAGIDQDTAGISGSAEADDEFGASLSAVAYRPSGAPAATDTLIVVGSPGEAISVNGTSRADAGRVVTLRVTAAGTVSELADIGQDAVGVADDTEAGDRFGASVSAVNTAPNAVGTAAGLRLAVGVPNEAIGTVKSAGAVQTFSLLGAPGDSDSWLAAGNGLPGAAGANQLVGNAIHTTGTRLYIGMPNGPATHGAVHALPWAASAGTTGAVTTYQPGQNGLPAAGQAFGTAIR</sequence>
<dbReference type="SMART" id="SM00020">
    <property type="entry name" value="Tryp_SPc"/>
    <property type="match status" value="1"/>
</dbReference>
<feature type="signal peptide" evidence="4">
    <location>
        <begin position="1"/>
        <end position="29"/>
    </location>
</feature>
<dbReference type="SUPFAM" id="SSF50494">
    <property type="entry name" value="Trypsin-like serine proteases"/>
    <property type="match status" value="1"/>
</dbReference>
<feature type="domain" description="Peptidase S1" evidence="5">
    <location>
        <begin position="29"/>
        <end position="251"/>
    </location>
</feature>
<keyword evidence="3" id="KW-0325">Glycoprotein</keyword>
<dbReference type="InterPro" id="IPR001254">
    <property type="entry name" value="Trypsin_dom"/>
</dbReference>
<dbReference type="Pfam" id="PF00089">
    <property type="entry name" value="Trypsin"/>
    <property type="match status" value="1"/>
</dbReference>
<dbReference type="Pfam" id="PF01839">
    <property type="entry name" value="FG-GAP"/>
    <property type="match status" value="1"/>
</dbReference>
<organism evidence="6 7">
    <name type="scientific">Streptomyces lomondensis</name>
    <dbReference type="NCBI Taxonomy" id="68229"/>
    <lineage>
        <taxon>Bacteria</taxon>
        <taxon>Bacillati</taxon>
        <taxon>Actinomycetota</taxon>
        <taxon>Actinomycetes</taxon>
        <taxon>Kitasatosporales</taxon>
        <taxon>Streptomycetaceae</taxon>
        <taxon>Streptomyces</taxon>
    </lineage>
</organism>
<proteinExistence type="predicted"/>
<dbReference type="PANTHER" id="PTHR36220">
    <property type="entry name" value="UNNAMED PRODUCT"/>
    <property type="match status" value="1"/>
</dbReference>
<evidence type="ECO:0000259" key="5">
    <source>
        <dbReference type="PROSITE" id="PS50240"/>
    </source>
</evidence>
<gene>
    <name evidence="6" type="ORF">GCM10010383_49630</name>
</gene>
<feature type="chain" id="PRO_5047518187" evidence="4">
    <location>
        <begin position="30"/>
        <end position="727"/>
    </location>
</feature>
<evidence type="ECO:0000256" key="3">
    <source>
        <dbReference type="ARBA" id="ARBA00023180"/>
    </source>
</evidence>
<dbReference type="PANTHER" id="PTHR36220:SF1">
    <property type="entry name" value="GAMMA TUBULIN COMPLEX COMPONENT C-TERMINAL DOMAIN-CONTAINING PROTEIN"/>
    <property type="match status" value="1"/>
</dbReference>
<dbReference type="InterPro" id="IPR043504">
    <property type="entry name" value="Peptidase_S1_PA_chymotrypsin"/>
</dbReference>
<dbReference type="Proteomes" id="UP000617743">
    <property type="component" value="Unassembled WGS sequence"/>
</dbReference>
<dbReference type="PRINTS" id="PR00722">
    <property type="entry name" value="CHYMOTRYPSIN"/>
</dbReference>
<keyword evidence="2" id="KW-0677">Repeat</keyword>
<protein>
    <submittedName>
        <fullName evidence="6">Esterase</fullName>
    </submittedName>
</protein>
<dbReference type="InterPro" id="IPR013517">
    <property type="entry name" value="FG-GAP"/>
</dbReference>
<dbReference type="InterPro" id="IPR013519">
    <property type="entry name" value="Int_alpha_beta-p"/>
</dbReference>
<dbReference type="Gene3D" id="2.40.10.10">
    <property type="entry name" value="Trypsin-like serine proteases"/>
    <property type="match status" value="1"/>
</dbReference>
<comment type="caution">
    <text evidence="6">The sequence shown here is derived from an EMBL/GenBank/DDBJ whole genome shotgun (WGS) entry which is preliminary data.</text>
</comment>
<evidence type="ECO:0000313" key="7">
    <source>
        <dbReference type="Proteomes" id="UP000617743"/>
    </source>
</evidence>
<evidence type="ECO:0000256" key="4">
    <source>
        <dbReference type="SAM" id="SignalP"/>
    </source>
</evidence>
<reference evidence="7" key="1">
    <citation type="journal article" date="2019" name="Int. J. Syst. Evol. Microbiol.">
        <title>The Global Catalogue of Microorganisms (GCM) 10K type strain sequencing project: providing services to taxonomists for standard genome sequencing and annotation.</title>
        <authorList>
            <consortium name="The Broad Institute Genomics Platform"/>
            <consortium name="The Broad Institute Genome Sequencing Center for Infectious Disease"/>
            <person name="Wu L."/>
            <person name="Ma J."/>
        </authorList>
    </citation>
    <scope>NUCLEOTIDE SEQUENCE [LARGE SCALE GENOMIC DNA]</scope>
    <source>
        <strain evidence="7">JCM 4866</strain>
    </source>
</reference>
<dbReference type="EMBL" id="BMWC01000007">
    <property type="protein sequence ID" value="GGX13656.1"/>
    <property type="molecule type" value="Genomic_DNA"/>
</dbReference>
<dbReference type="PROSITE" id="PS51470">
    <property type="entry name" value="FG_GAP"/>
    <property type="match status" value="1"/>
</dbReference>
<dbReference type="RefSeq" id="WP_190052487.1">
    <property type="nucleotide sequence ID" value="NZ_BMWC01000007.1"/>
</dbReference>
<dbReference type="SUPFAM" id="SSF69318">
    <property type="entry name" value="Integrin alpha N-terminal domain"/>
    <property type="match status" value="1"/>
</dbReference>
<accession>A0ABQ2XEK2</accession>
<dbReference type="SMART" id="SM00191">
    <property type="entry name" value="Int_alpha"/>
    <property type="match status" value="3"/>
</dbReference>
<name>A0ABQ2XEK2_9ACTN</name>
<dbReference type="InterPro" id="IPR001314">
    <property type="entry name" value="Peptidase_S1A"/>
</dbReference>
<dbReference type="Gene3D" id="2.130.10.130">
    <property type="entry name" value="Integrin alpha, N-terminal"/>
    <property type="match status" value="2"/>
</dbReference>
<evidence type="ECO:0000313" key="6">
    <source>
        <dbReference type="EMBL" id="GGX13656.1"/>
    </source>
</evidence>
<keyword evidence="7" id="KW-1185">Reference proteome</keyword>
<dbReference type="PROSITE" id="PS50240">
    <property type="entry name" value="TRYPSIN_DOM"/>
    <property type="match status" value="1"/>
</dbReference>
<evidence type="ECO:0000256" key="1">
    <source>
        <dbReference type="ARBA" id="ARBA00022729"/>
    </source>
</evidence>